<accession>A0AAJ2PX16</accession>
<dbReference type="AlphaFoldDB" id="A0AAJ2PX16"/>
<dbReference type="EMBL" id="JARAWN010000316">
    <property type="protein sequence ID" value="MDX3134702.1"/>
    <property type="molecule type" value="Genomic_DNA"/>
</dbReference>
<reference evidence="1" key="1">
    <citation type="journal article" date="2023" name="Microb. Genom.">
        <title>Mesoterricola silvestris gen. nov., sp. nov., Mesoterricola sediminis sp. nov., Geothrix oryzae sp. nov., Geothrix edaphica sp. nov., Geothrix rubra sp. nov., and Geothrix limicola sp. nov., six novel members of Acidobacteriota isolated from soils.</title>
        <authorList>
            <person name="Weisberg A.J."/>
            <person name="Pearce E."/>
            <person name="Kramer C.G."/>
            <person name="Chang J.H."/>
            <person name="Clarke C.R."/>
        </authorList>
    </citation>
    <scope>NUCLEOTIDE SEQUENCE</scope>
    <source>
        <strain evidence="1">ND06-05F</strain>
    </source>
</reference>
<organism evidence="1 2">
    <name type="scientific">Streptomyces europaeiscabiei</name>
    <dbReference type="NCBI Taxonomy" id="146819"/>
    <lineage>
        <taxon>Bacteria</taxon>
        <taxon>Bacillati</taxon>
        <taxon>Actinomycetota</taxon>
        <taxon>Actinomycetes</taxon>
        <taxon>Kitasatosporales</taxon>
        <taxon>Streptomycetaceae</taxon>
        <taxon>Streptomyces</taxon>
    </lineage>
</organism>
<proteinExistence type="predicted"/>
<gene>
    <name evidence="1" type="ORF">PV367_34075</name>
</gene>
<comment type="caution">
    <text evidence="1">The sequence shown here is derived from an EMBL/GenBank/DDBJ whole genome shotgun (WGS) entry which is preliminary data.</text>
</comment>
<evidence type="ECO:0000313" key="1">
    <source>
        <dbReference type="EMBL" id="MDX3134702.1"/>
    </source>
</evidence>
<sequence length="109" mass="11093">MNSVGPEALQERIAALRRRAGSPGVDDQLTAGSEHSIGPGAPPFVPGVLVLALADQLLLSGTSTARPRRGYVLTCTDTASVTIAAGASVARFIEAILHATMVGTDRAVG</sequence>
<dbReference type="Proteomes" id="UP001273589">
    <property type="component" value="Unassembled WGS sequence"/>
</dbReference>
<evidence type="ECO:0000313" key="2">
    <source>
        <dbReference type="Proteomes" id="UP001273589"/>
    </source>
</evidence>
<name>A0AAJ2PX16_9ACTN</name>
<protein>
    <submittedName>
        <fullName evidence="1">Uncharacterized protein</fullName>
    </submittedName>
</protein>
<dbReference type="RefSeq" id="WP_319696848.1">
    <property type="nucleotide sequence ID" value="NZ_JARAWN010000316.1"/>
</dbReference>